<dbReference type="PANTHER" id="PTHR36492:SF2">
    <property type="entry name" value="[ACYL-CARRIER-PROTEIN] PHOSPHODIESTERASE PPTH"/>
    <property type="match status" value="1"/>
</dbReference>
<dbReference type="InterPro" id="IPR052963">
    <property type="entry name" value="Pantetheine_PDE"/>
</dbReference>
<sequence>MRVFAVSDLHLDYAPNREWLEQLSLREYRGDVLILAGDISDKLPLLAEGFNTLMRRFASVLYVPGNHDLWISTDGLRDSFEKFAAVRETATQYGVRMTPFRHDDLAIVPLLGWYDYSFGEPDGFLKSAWVDYRACRWPDGYDDAAVTRFFTERNPDASSPELEGASKVITFSHFLPRIDLMPDRIPSRHRKIYPVLGTTILETQIRQLGSSMHVYGHSHVNRHITLDGVTYINNAFGYPAEAHFTGRRLVHIHTVP</sequence>
<proteinExistence type="predicted"/>
<reference evidence="2 3" key="1">
    <citation type="submission" date="2020-10" db="EMBL/GenBank/DDBJ databases">
        <title>Phylogeny of dyella-like bacteria.</title>
        <authorList>
            <person name="Fu J."/>
        </authorList>
    </citation>
    <scope>NUCLEOTIDE SEQUENCE [LARGE SCALE GENOMIC DNA]</scope>
    <source>
        <strain evidence="2 3">DHOB07</strain>
    </source>
</reference>
<comment type="caution">
    <text evidence="2">The sequence shown here is derived from an EMBL/GenBank/DDBJ whole genome shotgun (WGS) entry which is preliminary data.</text>
</comment>
<dbReference type="RefSeq" id="WP_284395420.1">
    <property type="nucleotide sequence ID" value="NZ_BSNQ01000003.1"/>
</dbReference>
<dbReference type="InterPro" id="IPR004843">
    <property type="entry name" value="Calcineurin-like_PHP"/>
</dbReference>
<protein>
    <submittedName>
        <fullName evidence="2">Metallophosphoesterase</fullName>
    </submittedName>
</protein>
<dbReference type="SUPFAM" id="SSF56300">
    <property type="entry name" value="Metallo-dependent phosphatases"/>
    <property type="match status" value="1"/>
</dbReference>
<accession>A0ABW8J0V2</accession>
<evidence type="ECO:0000313" key="2">
    <source>
        <dbReference type="EMBL" id="MFK2875403.1"/>
    </source>
</evidence>
<name>A0ABW8J0V2_9GAMM</name>
<dbReference type="Pfam" id="PF00149">
    <property type="entry name" value="Metallophos"/>
    <property type="match status" value="1"/>
</dbReference>
<gene>
    <name evidence="2" type="ORF">ISP13_17885</name>
</gene>
<dbReference type="PANTHER" id="PTHR36492">
    <property type="match status" value="1"/>
</dbReference>
<keyword evidence="3" id="KW-1185">Reference proteome</keyword>
<evidence type="ECO:0000259" key="1">
    <source>
        <dbReference type="Pfam" id="PF00149"/>
    </source>
</evidence>
<organism evidence="2 3">
    <name type="scientific">Dyella lipolytica</name>
    <dbReference type="NCBI Taxonomy" id="1867835"/>
    <lineage>
        <taxon>Bacteria</taxon>
        <taxon>Pseudomonadati</taxon>
        <taxon>Pseudomonadota</taxon>
        <taxon>Gammaproteobacteria</taxon>
        <taxon>Lysobacterales</taxon>
        <taxon>Rhodanobacteraceae</taxon>
        <taxon>Dyella</taxon>
    </lineage>
</organism>
<dbReference type="EMBL" id="JADIKG010000013">
    <property type="protein sequence ID" value="MFK2875403.1"/>
    <property type="molecule type" value="Genomic_DNA"/>
</dbReference>
<dbReference type="Proteomes" id="UP001620405">
    <property type="component" value="Unassembled WGS sequence"/>
</dbReference>
<dbReference type="Gene3D" id="3.60.21.10">
    <property type="match status" value="1"/>
</dbReference>
<feature type="domain" description="Calcineurin-like phosphoesterase" evidence="1">
    <location>
        <begin position="1"/>
        <end position="220"/>
    </location>
</feature>
<dbReference type="InterPro" id="IPR029052">
    <property type="entry name" value="Metallo-depent_PP-like"/>
</dbReference>
<evidence type="ECO:0000313" key="3">
    <source>
        <dbReference type="Proteomes" id="UP001620405"/>
    </source>
</evidence>
<dbReference type="CDD" id="cd00838">
    <property type="entry name" value="MPP_superfamily"/>
    <property type="match status" value="1"/>
</dbReference>